<reference evidence="5" key="1">
    <citation type="submission" date="2024-06" db="EMBL/GenBank/DDBJ databases">
        <title>Hwangdonia haimaensis gen. nov., sp. nov., a member of the family Flavobacteriaceae isolated from the haima cold seep.</title>
        <authorList>
            <person name="Li J."/>
        </authorList>
    </citation>
    <scope>NUCLEOTIDE SEQUENCE [LARGE SCALE GENOMIC DNA]</scope>
    <source>
        <strain evidence="5">SCSIO 19198</strain>
    </source>
</reference>
<dbReference type="KEGG" id="hws:RNZ46_13250"/>
<dbReference type="InterPro" id="IPR018253">
    <property type="entry name" value="DnaJ_domain_CS"/>
</dbReference>
<name>A0AA97EMT1_9FLAO</name>
<gene>
    <name evidence="4" type="ORF">RNZ46_13250</name>
</gene>
<dbReference type="EMBL" id="CP136521">
    <property type="protein sequence ID" value="WOD42955.1"/>
    <property type="molecule type" value="Genomic_DNA"/>
</dbReference>
<dbReference type="SUPFAM" id="SSF46565">
    <property type="entry name" value="Chaperone J-domain"/>
    <property type="match status" value="1"/>
</dbReference>
<proteinExistence type="predicted"/>
<evidence type="ECO:0000313" key="4">
    <source>
        <dbReference type="EMBL" id="WOD42955.1"/>
    </source>
</evidence>
<evidence type="ECO:0000313" key="5">
    <source>
        <dbReference type="Proteomes" id="UP001302486"/>
    </source>
</evidence>
<dbReference type="Gene3D" id="1.10.287.110">
    <property type="entry name" value="DnaJ domain"/>
    <property type="match status" value="1"/>
</dbReference>
<evidence type="ECO:0000256" key="2">
    <source>
        <dbReference type="SAM" id="MobiDB-lite"/>
    </source>
</evidence>
<dbReference type="PRINTS" id="PR00625">
    <property type="entry name" value="JDOMAIN"/>
</dbReference>
<dbReference type="InterPro" id="IPR036869">
    <property type="entry name" value="J_dom_sf"/>
</dbReference>
<dbReference type="Pfam" id="PF00226">
    <property type="entry name" value="DnaJ"/>
    <property type="match status" value="1"/>
</dbReference>
<dbReference type="GO" id="GO:0005737">
    <property type="term" value="C:cytoplasm"/>
    <property type="evidence" value="ECO:0007669"/>
    <property type="project" value="TreeGrafter"/>
</dbReference>
<accession>A0AA97EMT1</accession>
<dbReference type="CDD" id="cd06257">
    <property type="entry name" value="DnaJ"/>
    <property type="match status" value="1"/>
</dbReference>
<keyword evidence="5" id="KW-1185">Reference proteome</keyword>
<dbReference type="InterPro" id="IPR002939">
    <property type="entry name" value="DnaJ_C"/>
</dbReference>
<sequence length="297" mass="33986">MAFIDYYKILGVSKKATEAEIKKAYRKLARKYHPDLNPNDKVAEKKFKEINEAHEVLSNPENRIKYDQYGEHWQNAEAYEKAKQQQQHSRQYSSQGDFGGYTEEDFSGFFENMFGGASSRARGRQVKFRGQDFNAELQLDLKEVYTTHKRTLTVNNKNIRITIPAGVENGQVIKIKGHGGKGVNGGPNGDLYIQFSIVNHSNFKRDKHNLYTTIDLDLFKALLGGELMFDTFNGKVKLNVKPETQNGTKVKLKGKGFPKYKKEGQFGDLYITYKIKLPTNLTSEEKALIKQLQKLRS</sequence>
<dbReference type="FunFam" id="2.60.260.20:FF:000013">
    <property type="entry name" value="DnaJ subfamily B member 11"/>
    <property type="match status" value="1"/>
</dbReference>
<dbReference type="CDD" id="cd10747">
    <property type="entry name" value="DnaJ_C"/>
    <property type="match status" value="1"/>
</dbReference>
<keyword evidence="1" id="KW-0143">Chaperone</keyword>
<protein>
    <submittedName>
        <fullName evidence="4">J domain-containing protein</fullName>
    </submittedName>
</protein>
<organism evidence="4 5">
    <name type="scientific">Hwangdonia lutea</name>
    <dbReference type="NCBI Taxonomy" id="3075823"/>
    <lineage>
        <taxon>Bacteria</taxon>
        <taxon>Pseudomonadati</taxon>
        <taxon>Bacteroidota</taxon>
        <taxon>Flavobacteriia</taxon>
        <taxon>Flavobacteriales</taxon>
        <taxon>Flavobacteriaceae</taxon>
        <taxon>Hwangdonia</taxon>
    </lineage>
</organism>
<dbReference type="PANTHER" id="PTHR43096">
    <property type="entry name" value="DNAJ HOMOLOG 1, MITOCHONDRIAL-RELATED"/>
    <property type="match status" value="1"/>
</dbReference>
<evidence type="ECO:0000259" key="3">
    <source>
        <dbReference type="PROSITE" id="PS50076"/>
    </source>
</evidence>
<dbReference type="PROSITE" id="PS50076">
    <property type="entry name" value="DNAJ_2"/>
    <property type="match status" value="1"/>
</dbReference>
<feature type="domain" description="J" evidence="3">
    <location>
        <begin position="5"/>
        <end position="70"/>
    </location>
</feature>
<feature type="compositionally biased region" description="Low complexity" evidence="2">
    <location>
        <begin position="84"/>
        <end position="95"/>
    </location>
</feature>
<evidence type="ECO:0000256" key="1">
    <source>
        <dbReference type="ARBA" id="ARBA00023186"/>
    </source>
</evidence>
<dbReference type="AlphaFoldDB" id="A0AA97EMT1"/>
<dbReference type="GO" id="GO:0051082">
    <property type="term" value="F:unfolded protein binding"/>
    <property type="evidence" value="ECO:0007669"/>
    <property type="project" value="InterPro"/>
</dbReference>
<dbReference type="Gene3D" id="2.60.260.20">
    <property type="entry name" value="Urease metallochaperone UreE, N-terminal domain"/>
    <property type="match status" value="2"/>
</dbReference>
<feature type="region of interest" description="Disordered" evidence="2">
    <location>
        <begin position="79"/>
        <end position="98"/>
    </location>
</feature>
<dbReference type="PANTHER" id="PTHR43096:SF52">
    <property type="entry name" value="DNAJ HOMOLOG 1, MITOCHONDRIAL-RELATED"/>
    <property type="match status" value="1"/>
</dbReference>
<dbReference type="InterPro" id="IPR001623">
    <property type="entry name" value="DnaJ_domain"/>
</dbReference>
<dbReference type="SMART" id="SM00271">
    <property type="entry name" value="DnaJ"/>
    <property type="match status" value="1"/>
</dbReference>
<dbReference type="InterPro" id="IPR008971">
    <property type="entry name" value="HSP40/DnaJ_pept-bd"/>
</dbReference>
<dbReference type="GO" id="GO:0042026">
    <property type="term" value="P:protein refolding"/>
    <property type="evidence" value="ECO:0007669"/>
    <property type="project" value="TreeGrafter"/>
</dbReference>
<dbReference type="SUPFAM" id="SSF49493">
    <property type="entry name" value="HSP40/DnaJ peptide-binding domain"/>
    <property type="match status" value="2"/>
</dbReference>
<dbReference type="Proteomes" id="UP001302486">
    <property type="component" value="Chromosome"/>
</dbReference>
<dbReference type="Pfam" id="PF01556">
    <property type="entry name" value="DnaJ_C"/>
    <property type="match status" value="1"/>
</dbReference>
<dbReference type="PROSITE" id="PS00636">
    <property type="entry name" value="DNAJ_1"/>
    <property type="match status" value="1"/>
</dbReference>
<dbReference type="RefSeq" id="WP_316982645.1">
    <property type="nucleotide sequence ID" value="NZ_CP136521.1"/>
</dbReference>